<dbReference type="Gene3D" id="3.40.50.1820">
    <property type="entry name" value="alpha/beta hydrolase"/>
    <property type="match status" value="1"/>
</dbReference>
<comment type="caution">
    <text evidence="2">The sequence shown here is derived from an EMBL/GenBank/DDBJ whole genome shotgun (WGS) entry which is preliminary data.</text>
</comment>
<sequence>MQIRQLIAVASIFVTLSATAQPNPERPDLCQGAYFTEAQGAEALRTFAGTYQDRATWETRASLIRRGIREGMGLPDKPQFAPLKPIYHSLKKLNGYTVENVAFESLPGFWVTGNLYRPLNPVGKSPGIICPHGHTPKLDARFVEQSQQRCATMARMGAVVFIYDMVGYGDSKQSAHKLPQALKLQTLNGIRALDFLLSLPDVDAKRIGMSGESGGGTQTFLLTALDQRIAVSIPVVMVSAHFFGGCVCESGMPIHKRPTHQTSNVEIAALAAPRPMLLVSDGKDWTKNTPDVEFPYIRKIYDYYGATDRLENVHLPNEGHDYGPSKREAAYRFLAKHLKLDLNRVLKNGQIDETPTTLLEPAALQVFSVDHPRPASAVVGDDAVTKLLR</sequence>
<dbReference type="EMBL" id="JAAGNZ010000002">
    <property type="protein sequence ID" value="NEU69884.1"/>
    <property type="molecule type" value="Genomic_DNA"/>
</dbReference>
<keyword evidence="3" id="KW-1185">Reference proteome</keyword>
<dbReference type="AlphaFoldDB" id="A0A6M0IPC5"/>
<name>A0A6M0IPC5_9BACT</name>
<dbReference type="InterPro" id="IPR029058">
    <property type="entry name" value="AB_hydrolase_fold"/>
</dbReference>
<dbReference type="RefSeq" id="WP_164042644.1">
    <property type="nucleotide sequence ID" value="NZ_JAAGNZ010000002.1"/>
</dbReference>
<dbReference type="Proteomes" id="UP000477386">
    <property type="component" value="Unassembled WGS sequence"/>
</dbReference>
<feature type="chain" id="PRO_5026931659" evidence="1">
    <location>
        <begin position="21"/>
        <end position="389"/>
    </location>
</feature>
<dbReference type="InterPro" id="IPR050261">
    <property type="entry name" value="FrsA_esterase"/>
</dbReference>
<dbReference type="PANTHER" id="PTHR22946:SF8">
    <property type="entry name" value="ACETYL XYLAN ESTERASE DOMAIN-CONTAINING PROTEIN"/>
    <property type="match status" value="1"/>
</dbReference>
<keyword evidence="1" id="KW-0732">Signal</keyword>
<proteinExistence type="predicted"/>
<evidence type="ECO:0000313" key="2">
    <source>
        <dbReference type="EMBL" id="NEU69884.1"/>
    </source>
</evidence>
<evidence type="ECO:0000313" key="3">
    <source>
        <dbReference type="Proteomes" id="UP000477386"/>
    </source>
</evidence>
<organism evidence="2 3">
    <name type="scientific">Spirosoma agri</name>
    <dbReference type="NCBI Taxonomy" id="1987381"/>
    <lineage>
        <taxon>Bacteria</taxon>
        <taxon>Pseudomonadati</taxon>
        <taxon>Bacteroidota</taxon>
        <taxon>Cytophagia</taxon>
        <taxon>Cytophagales</taxon>
        <taxon>Cytophagaceae</taxon>
        <taxon>Spirosoma</taxon>
    </lineage>
</organism>
<gene>
    <name evidence="2" type="ORF">GK091_23595</name>
</gene>
<evidence type="ECO:0000256" key="1">
    <source>
        <dbReference type="SAM" id="SignalP"/>
    </source>
</evidence>
<dbReference type="PANTHER" id="PTHR22946">
    <property type="entry name" value="DIENELACTONE HYDROLASE DOMAIN-CONTAINING PROTEIN-RELATED"/>
    <property type="match status" value="1"/>
</dbReference>
<accession>A0A6M0IPC5</accession>
<reference evidence="2 3" key="1">
    <citation type="submission" date="2020-02" db="EMBL/GenBank/DDBJ databases">
        <title>Draft genome sequence of two Spirosoma agri KCTC 52727 and Spirosoma terrae KCTC 52035.</title>
        <authorList>
            <person name="Rojas J."/>
            <person name="Ambika Manirajan B."/>
            <person name="Ratering S."/>
            <person name="Suarez C."/>
            <person name="Schnell S."/>
        </authorList>
    </citation>
    <scope>NUCLEOTIDE SEQUENCE [LARGE SCALE GENOMIC DNA]</scope>
    <source>
        <strain evidence="2 3">KCTC 52727</strain>
    </source>
</reference>
<dbReference type="SUPFAM" id="SSF53474">
    <property type="entry name" value="alpha/beta-Hydrolases"/>
    <property type="match status" value="1"/>
</dbReference>
<protein>
    <submittedName>
        <fullName evidence="2">Acetylxylan esterase</fullName>
    </submittedName>
</protein>
<feature type="signal peptide" evidence="1">
    <location>
        <begin position="1"/>
        <end position="20"/>
    </location>
</feature>